<dbReference type="InterPro" id="IPR037066">
    <property type="entry name" value="Plug_dom_sf"/>
</dbReference>
<comment type="caution">
    <text evidence="10">The sequence shown here is derived from an EMBL/GenBank/DDBJ whole genome shotgun (WGS) entry which is preliminary data.</text>
</comment>
<dbReference type="PANTHER" id="PTHR30069">
    <property type="entry name" value="TONB-DEPENDENT OUTER MEMBRANE RECEPTOR"/>
    <property type="match status" value="1"/>
</dbReference>
<dbReference type="SUPFAM" id="SSF56935">
    <property type="entry name" value="Porins"/>
    <property type="match status" value="1"/>
</dbReference>
<dbReference type="SUPFAM" id="SSF49464">
    <property type="entry name" value="Carboxypeptidase regulatory domain-like"/>
    <property type="match status" value="1"/>
</dbReference>
<feature type="signal peptide" evidence="8">
    <location>
        <begin position="1"/>
        <end position="18"/>
    </location>
</feature>
<evidence type="ECO:0000313" key="10">
    <source>
        <dbReference type="EMBL" id="CAL2106312.1"/>
    </source>
</evidence>
<evidence type="ECO:0000256" key="5">
    <source>
        <dbReference type="ARBA" id="ARBA00022729"/>
    </source>
</evidence>
<reference evidence="10 11" key="1">
    <citation type="submission" date="2024-05" db="EMBL/GenBank/DDBJ databases">
        <authorList>
            <person name="Duchaud E."/>
        </authorList>
    </citation>
    <scope>NUCLEOTIDE SEQUENCE [LARGE SCALE GENOMIC DNA]</scope>
    <source>
        <strain evidence="10">Ena-SAMPLE-TAB-13-05-2024-13:56:06:370-140305</strain>
    </source>
</reference>
<dbReference type="Gene3D" id="2.170.130.10">
    <property type="entry name" value="TonB-dependent receptor, plug domain"/>
    <property type="match status" value="1"/>
</dbReference>
<keyword evidence="2" id="KW-0813">Transport</keyword>
<proteinExistence type="predicted"/>
<gene>
    <name evidence="10" type="ORF">T190115A13A_200028</name>
</gene>
<keyword evidence="7" id="KW-0998">Cell outer membrane</keyword>
<keyword evidence="10" id="KW-0675">Receptor</keyword>
<evidence type="ECO:0000256" key="8">
    <source>
        <dbReference type="SAM" id="SignalP"/>
    </source>
</evidence>
<evidence type="ECO:0000256" key="2">
    <source>
        <dbReference type="ARBA" id="ARBA00022448"/>
    </source>
</evidence>
<keyword evidence="4" id="KW-0812">Transmembrane</keyword>
<keyword evidence="11" id="KW-1185">Reference proteome</keyword>
<accession>A0ABM9PKX0</accession>
<protein>
    <submittedName>
        <fullName evidence="10">TonB-dependent receptor</fullName>
    </submittedName>
</protein>
<name>A0ABM9PKX0_9FLAO</name>
<organism evidence="10 11">
    <name type="scientific">Tenacibaculum vairaonense</name>
    <dbReference type="NCBI Taxonomy" id="3137860"/>
    <lineage>
        <taxon>Bacteria</taxon>
        <taxon>Pseudomonadati</taxon>
        <taxon>Bacteroidota</taxon>
        <taxon>Flavobacteriia</taxon>
        <taxon>Flavobacteriales</taxon>
        <taxon>Flavobacteriaceae</taxon>
        <taxon>Tenacibaculum</taxon>
    </lineage>
</organism>
<feature type="domain" description="TonB-dependent receptor plug" evidence="9">
    <location>
        <begin position="215"/>
        <end position="292"/>
    </location>
</feature>
<comment type="subcellular location">
    <subcellularLocation>
        <location evidence="1">Cell outer membrane</location>
        <topology evidence="1">Multi-pass membrane protein</topology>
    </subcellularLocation>
</comment>
<evidence type="ECO:0000313" key="11">
    <source>
        <dbReference type="Proteomes" id="UP001497602"/>
    </source>
</evidence>
<dbReference type="Pfam" id="PF07715">
    <property type="entry name" value="Plug"/>
    <property type="match status" value="1"/>
</dbReference>
<dbReference type="Gene3D" id="3.55.50.30">
    <property type="match status" value="1"/>
</dbReference>
<evidence type="ECO:0000256" key="4">
    <source>
        <dbReference type="ARBA" id="ARBA00022692"/>
    </source>
</evidence>
<evidence type="ECO:0000256" key="1">
    <source>
        <dbReference type="ARBA" id="ARBA00004571"/>
    </source>
</evidence>
<keyword evidence="6" id="KW-0472">Membrane</keyword>
<evidence type="ECO:0000256" key="3">
    <source>
        <dbReference type="ARBA" id="ARBA00022452"/>
    </source>
</evidence>
<dbReference type="InterPro" id="IPR039426">
    <property type="entry name" value="TonB-dep_rcpt-like"/>
</dbReference>
<dbReference type="Proteomes" id="UP001497602">
    <property type="component" value="Unassembled WGS sequence"/>
</dbReference>
<dbReference type="Gene3D" id="2.60.40.1120">
    <property type="entry name" value="Carboxypeptidase-like, regulatory domain"/>
    <property type="match status" value="1"/>
</dbReference>
<keyword evidence="3" id="KW-1134">Transmembrane beta strand</keyword>
<dbReference type="Gene3D" id="2.40.170.20">
    <property type="entry name" value="TonB-dependent receptor, beta-barrel domain"/>
    <property type="match status" value="1"/>
</dbReference>
<evidence type="ECO:0000256" key="7">
    <source>
        <dbReference type="ARBA" id="ARBA00023237"/>
    </source>
</evidence>
<dbReference type="EMBL" id="CAXJRC010000012">
    <property type="protein sequence ID" value="CAL2106312.1"/>
    <property type="molecule type" value="Genomic_DNA"/>
</dbReference>
<dbReference type="InterPro" id="IPR012910">
    <property type="entry name" value="Plug_dom"/>
</dbReference>
<dbReference type="InterPro" id="IPR036942">
    <property type="entry name" value="Beta-barrel_TonB_sf"/>
</dbReference>
<dbReference type="Pfam" id="PF13715">
    <property type="entry name" value="CarbopepD_reg_2"/>
    <property type="match status" value="1"/>
</dbReference>
<evidence type="ECO:0000259" key="9">
    <source>
        <dbReference type="Pfam" id="PF07715"/>
    </source>
</evidence>
<sequence length="890" mass="100000">MSLRLSILIFFMSIFSFAQEVVLNVNYDKTPLTTVLKDITDKSGTFFSYAPEIILNKQVTLSEKNTSLANLLVALNKQTGLTFEKVAGKQIIITKNMTICGYVKDSKTKEPVPFADVVLNATTYTTTDTNGYFNFKNITYSGKETQVKLSIIGYGSMHTSINSETTCPTLLLQPKDGELDEVVVLGYVTSGIDRNKDGSISVESSRLGILPGLVSNDISQSIQLIPGISTLDESATGIQVRGGSPDQNLILYDDIKLYNTGYLYGMFSLFNPFATQKATIFRSGTSASYGDRISGIIDISSGEEIPTQTHAGIEIDGLSVNGFVKTLVSDKTAVYVFARRSYADVWKTPTYTSYADKIFTNFGVAKDINGNVLDLETDDDYSRETSSNTFSFSDVSSKVVWKPNAKNSISLSGLYTSNRLDFNFRGGDELLLDSLSTKNKGLSFNWKHRSSDRQSEKLTAYLSEYSSFYQNNEIKDETGDGVLDLAEINIRNNTILDLGINFTSITQLKKNQKLSLGYQFSYTDLDAIISKENPIDMETESSGQDVKNFKNALFGEYTYYFKNKGYVNTGIRFVHYSSLGKFLMEPRVNFEYPLSNRLRFKTAIERRNQPISQLVEFNHTELRLENNLWRLSDSSQYPLLSSNQISSGLLYHHKHLNIDLDTYYKELDGLTTFTNGFSNPLENFEVGKSVIKGLDVLVKYRFDNYKIWAGYTYNDITFQFPNLKDTPFKFPGNNDITHHFRISNTLQLDRWQFSLGWQYRTGKPITLVNSYDIKIDADGENAGVVKFGSVNGGRLPDYHRLDASVLYDFPITVGKKKLKAQLGLSVLNMYNRVKPLNLIYKAERKPLDDGGIAIPGTSGATIDEREVILEQVIQRFSLGFTPNAVFRISF</sequence>
<keyword evidence="5 8" id="KW-0732">Signal</keyword>
<feature type="chain" id="PRO_5045901762" evidence="8">
    <location>
        <begin position="19"/>
        <end position="890"/>
    </location>
</feature>
<evidence type="ECO:0000256" key="6">
    <source>
        <dbReference type="ARBA" id="ARBA00023136"/>
    </source>
</evidence>
<dbReference type="PANTHER" id="PTHR30069:SF29">
    <property type="entry name" value="HEMOGLOBIN AND HEMOGLOBIN-HAPTOGLOBIN-BINDING PROTEIN 1-RELATED"/>
    <property type="match status" value="1"/>
</dbReference>
<dbReference type="InterPro" id="IPR008969">
    <property type="entry name" value="CarboxyPept-like_regulatory"/>
</dbReference>